<dbReference type="EMBL" id="CSUW01000003">
    <property type="protein sequence ID" value="CPT18877.1"/>
    <property type="molecule type" value="Genomic_DNA"/>
</dbReference>
<dbReference type="AlphaFoldDB" id="A0A0U0YGU9"/>
<reference evidence="3 5" key="2">
    <citation type="submission" date="2018-08" db="EMBL/GenBank/DDBJ databases">
        <title>Linezolid Resistance in Mycobacterium abscessus: MIC Distribution and Comprehensive Investigation of Resistance Mechanisms.</title>
        <authorList>
            <person name="Ye M."/>
            <person name="Xu L."/>
            <person name="Zou Y."/>
            <person name="Li B."/>
            <person name="Guo Q."/>
            <person name="Zhang Y."/>
            <person name="Zhan M."/>
            <person name="Xu B."/>
            <person name="Yu F."/>
            <person name="Zhang Z."/>
            <person name="Chu H."/>
        </authorList>
    </citation>
    <scope>NUCLEOTIDE SEQUENCE [LARGE SCALE GENOMIC DNA]</scope>
    <source>
        <strain evidence="3 5">G143</strain>
    </source>
</reference>
<evidence type="ECO:0000313" key="4">
    <source>
        <dbReference type="Proteomes" id="UP000038487"/>
    </source>
</evidence>
<gene>
    <name evidence="3" type="ORF">D2E76_02740</name>
    <name evidence="2" type="ORF">ERS075527_01609</name>
</gene>
<organism evidence="2 4">
    <name type="scientific">Mycobacteroides abscessus</name>
    <dbReference type="NCBI Taxonomy" id="36809"/>
    <lineage>
        <taxon>Bacteria</taxon>
        <taxon>Bacillati</taxon>
        <taxon>Actinomycetota</taxon>
        <taxon>Actinomycetes</taxon>
        <taxon>Mycobacteriales</taxon>
        <taxon>Mycobacteriaceae</taxon>
        <taxon>Mycobacteroides</taxon>
    </lineage>
</organism>
<evidence type="ECO:0000313" key="3">
    <source>
        <dbReference type="EMBL" id="RIT43973.1"/>
    </source>
</evidence>
<reference evidence="2 4" key="1">
    <citation type="submission" date="2015-03" db="EMBL/GenBank/DDBJ databases">
        <authorList>
            <consortium name="Pathogen Informatics"/>
            <person name="Murphy D."/>
        </authorList>
    </citation>
    <scope>NUCLEOTIDE SEQUENCE [LARGE SCALE GENOMIC DNA]</scope>
    <source>
        <strain evidence="2 4">PAP036</strain>
    </source>
</reference>
<protein>
    <recommendedName>
        <fullName evidence="6">ESX-1 secretion-associated protein</fullName>
    </recommendedName>
</protein>
<dbReference type="RefSeq" id="WP_005080637.1">
    <property type="nucleotide sequence ID" value="NZ_CM125927.1"/>
</dbReference>
<evidence type="ECO:0000256" key="1">
    <source>
        <dbReference type="SAM" id="MobiDB-lite"/>
    </source>
</evidence>
<proteinExistence type="predicted"/>
<feature type="region of interest" description="Disordered" evidence="1">
    <location>
        <begin position="79"/>
        <end position="99"/>
    </location>
</feature>
<name>A0A0U0YGU9_9MYCO</name>
<sequence length="99" mass="10830">MGLSVNPDDVDGFAKTVWHVGDKLAALRMDSVLLQGAGACEGTALMSGLRAHAFEQQDHVTNHARRLDGLVDELKHTAEEFRRTESRSASRLDDTGKQL</sequence>
<dbReference type="Proteomes" id="UP000038487">
    <property type="component" value="Unassembled WGS sequence"/>
</dbReference>
<evidence type="ECO:0000313" key="2">
    <source>
        <dbReference type="EMBL" id="CPT18877.1"/>
    </source>
</evidence>
<evidence type="ECO:0008006" key="6">
    <source>
        <dbReference type="Google" id="ProtNLM"/>
    </source>
</evidence>
<dbReference type="Proteomes" id="UP000284557">
    <property type="component" value="Unassembled WGS sequence"/>
</dbReference>
<evidence type="ECO:0000313" key="5">
    <source>
        <dbReference type="Proteomes" id="UP000284557"/>
    </source>
</evidence>
<comment type="caution">
    <text evidence="2">The sequence shown here is derived from an EMBL/GenBank/DDBJ whole genome shotgun (WGS) entry which is preliminary data.</text>
</comment>
<dbReference type="EMBL" id="QXBN01000001">
    <property type="protein sequence ID" value="RIT43973.1"/>
    <property type="molecule type" value="Genomic_DNA"/>
</dbReference>
<accession>A0A0U0YGU9</accession>